<dbReference type="GeneID" id="89589408"/>
<proteinExistence type="predicted"/>
<dbReference type="PATRIC" id="fig|1449336.4.peg.2460"/>
<keyword evidence="3" id="KW-1185">Reference proteome</keyword>
<dbReference type="PROSITE" id="PS51257">
    <property type="entry name" value="PROKAR_LIPOPROTEIN"/>
    <property type="match status" value="1"/>
</dbReference>
<evidence type="ECO:0000313" key="2">
    <source>
        <dbReference type="EMBL" id="KRN54832.1"/>
    </source>
</evidence>
<feature type="signal peptide" evidence="1">
    <location>
        <begin position="1"/>
        <end position="20"/>
    </location>
</feature>
<dbReference type="RefSeq" id="WP_034568680.1">
    <property type="nucleotide sequence ID" value="NZ_JQBS01000035.1"/>
</dbReference>
<keyword evidence="1" id="KW-0732">Signal</keyword>
<sequence>MKQKLLVGLIVILMILTGCHNVTNKSEEDSSKNNEDEIKKAIIVFDNKYRLVFNKGQEKSESDQNTLNDAKPLLIENFEKVKNKINTEKSINILPLSYTLTTNQNGKFISFNLFIVNTSSENIYNFKTDTIFSFVGNPYEFSYITEMKDIGMDRLLNNEGVIVSYDQKITDQPEEYFNNLKLEDININLSNIEIENSK</sequence>
<evidence type="ECO:0008006" key="4">
    <source>
        <dbReference type="Google" id="ProtNLM"/>
    </source>
</evidence>
<name>A0A0R2HPQ4_CARDV</name>
<dbReference type="EMBL" id="JQBS01000035">
    <property type="protein sequence ID" value="KRN54832.1"/>
    <property type="molecule type" value="Genomic_DNA"/>
</dbReference>
<feature type="chain" id="PRO_5038465160" description="DUF5067 domain-containing protein" evidence="1">
    <location>
        <begin position="21"/>
        <end position="198"/>
    </location>
</feature>
<protein>
    <recommendedName>
        <fullName evidence="4">DUF5067 domain-containing protein</fullName>
    </recommendedName>
</protein>
<organism evidence="2 3">
    <name type="scientific">Carnobacterium divergens DSM 20623</name>
    <dbReference type="NCBI Taxonomy" id="1449336"/>
    <lineage>
        <taxon>Bacteria</taxon>
        <taxon>Bacillati</taxon>
        <taxon>Bacillota</taxon>
        <taxon>Bacilli</taxon>
        <taxon>Lactobacillales</taxon>
        <taxon>Carnobacteriaceae</taxon>
        <taxon>Carnobacterium</taxon>
    </lineage>
</organism>
<evidence type="ECO:0000256" key="1">
    <source>
        <dbReference type="SAM" id="SignalP"/>
    </source>
</evidence>
<comment type="caution">
    <text evidence="2">The sequence shown here is derived from an EMBL/GenBank/DDBJ whole genome shotgun (WGS) entry which is preliminary data.</text>
</comment>
<reference evidence="2 3" key="1">
    <citation type="journal article" date="2015" name="Genome Announc.">
        <title>Expanding the biotechnology potential of lactobacilli through comparative genomics of 213 strains and associated genera.</title>
        <authorList>
            <person name="Sun Z."/>
            <person name="Harris H.M."/>
            <person name="McCann A."/>
            <person name="Guo C."/>
            <person name="Argimon S."/>
            <person name="Zhang W."/>
            <person name="Yang X."/>
            <person name="Jeffery I.B."/>
            <person name="Cooney J.C."/>
            <person name="Kagawa T.F."/>
            <person name="Liu W."/>
            <person name="Song Y."/>
            <person name="Salvetti E."/>
            <person name="Wrobel A."/>
            <person name="Rasinkangas P."/>
            <person name="Parkhill J."/>
            <person name="Rea M.C."/>
            <person name="O'Sullivan O."/>
            <person name="Ritari J."/>
            <person name="Douillard F.P."/>
            <person name="Paul Ross R."/>
            <person name="Yang R."/>
            <person name="Briner A.E."/>
            <person name="Felis G.E."/>
            <person name="de Vos W.M."/>
            <person name="Barrangou R."/>
            <person name="Klaenhammer T.R."/>
            <person name="Caufield P.W."/>
            <person name="Cui Y."/>
            <person name="Zhang H."/>
            <person name="O'Toole P.W."/>
        </authorList>
    </citation>
    <scope>NUCLEOTIDE SEQUENCE [LARGE SCALE GENOMIC DNA]</scope>
    <source>
        <strain evidence="2 3">DSM 20623</strain>
    </source>
</reference>
<gene>
    <name evidence="2" type="ORF">IV74_GL002422</name>
</gene>
<dbReference type="AlphaFoldDB" id="A0A0R2HPQ4"/>
<accession>A0A0R2HPQ4</accession>
<evidence type="ECO:0000313" key="3">
    <source>
        <dbReference type="Proteomes" id="UP000051658"/>
    </source>
</evidence>
<dbReference type="Proteomes" id="UP000051658">
    <property type="component" value="Unassembled WGS sequence"/>
</dbReference>